<dbReference type="EMBL" id="CP106879">
    <property type="protein sequence ID" value="UYC81851.1"/>
    <property type="molecule type" value="Genomic_DNA"/>
</dbReference>
<evidence type="ECO:0000313" key="3">
    <source>
        <dbReference type="Proteomes" id="UP001062223"/>
    </source>
</evidence>
<dbReference type="KEGG" id="cpoi:OE229_05140"/>
<dbReference type="InterPro" id="IPR021417">
    <property type="entry name" value="DUF3060"/>
</dbReference>
<feature type="chain" id="PRO_5040383981" evidence="1">
    <location>
        <begin position="31"/>
        <end position="142"/>
    </location>
</feature>
<organism evidence="2 3">
    <name type="scientific">Curtobacterium poinsettiae</name>
    <dbReference type="NCBI Taxonomy" id="159612"/>
    <lineage>
        <taxon>Bacteria</taxon>
        <taxon>Bacillati</taxon>
        <taxon>Actinomycetota</taxon>
        <taxon>Actinomycetes</taxon>
        <taxon>Micrococcales</taxon>
        <taxon>Microbacteriaceae</taxon>
        <taxon>Curtobacterium</taxon>
    </lineage>
</organism>
<evidence type="ECO:0000256" key="1">
    <source>
        <dbReference type="SAM" id="SignalP"/>
    </source>
</evidence>
<keyword evidence="1" id="KW-0732">Signal</keyword>
<dbReference type="AlphaFoldDB" id="A0A9Q9PB55"/>
<dbReference type="RefSeq" id="WP_259581449.1">
    <property type="nucleotide sequence ID" value="NZ_CP106879.1"/>
</dbReference>
<protein>
    <submittedName>
        <fullName evidence="2">DUF3060 domain-containing protein</fullName>
    </submittedName>
</protein>
<reference evidence="2" key="1">
    <citation type="submission" date="2022-09" db="EMBL/GenBank/DDBJ databases">
        <title>Taxonomy of Curtobacterium flaccumfaciens.</title>
        <authorList>
            <person name="Osdaghi E."/>
            <person name="Taghavi S.M."/>
            <person name="Hamidizade M."/>
            <person name="Abachi H."/>
            <person name="Fazliarab A."/>
            <person name="Baeyen S."/>
            <person name="Portier P."/>
            <person name="Van Vaerenbergh J."/>
            <person name="Jacques M.-A."/>
        </authorList>
    </citation>
    <scope>NUCLEOTIDE SEQUENCE</scope>
    <source>
        <strain evidence="2">AGQB46</strain>
    </source>
</reference>
<dbReference type="PROSITE" id="PS51257">
    <property type="entry name" value="PROKAR_LIPOPROTEIN"/>
    <property type="match status" value="1"/>
</dbReference>
<name>A0A9Q9PB55_9MICO</name>
<proteinExistence type="predicted"/>
<gene>
    <name evidence="2" type="ORF">OE229_05140</name>
</gene>
<dbReference type="Proteomes" id="UP001062223">
    <property type="component" value="Chromosome"/>
</dbReference>
<evidence type="ECO:0000313" key="2">
    <source>
        <dbReference type="EMBL" id="UYC81851.1"/>
    </source>
</evidence>
<dbReference type="Pfam" id="PF11259">
    <property type="entry name" value="DUF3060"/>
    <property type="match status" value="1"/>
</dbReference>
<feature type="signal peptide" evidence="1">
    <location>
        <begin position="1"/>
        <end position="30"/>
    </location>
</feature>
<accession>A0A9Q9PB55</accession>
<sequence>MNTTLRRGLAAASIALVAAIGVTACSSSEAKDPKPTASSTTKAAETVYNECIDGAVQLWDENAESDETITTDDCAAANLISSDRTYALGSVGTITVEASNATITVSSTKKVFFSGSNNTLTYNGEAPEVDDQGKGNTITAAG</sequence>